<comment type="caution">
    <text evidence="5">The sequence shown here is derived from an EMBL/GenBank/DDBJ whole genome shotgun (WGS) entry which is preliminary data.</text>
</comment>
<protein>
    <submittedName>
        <fullName evidence="5">ABC transporter substrate-binding protein</fullName>
    </submittedName>
</protein>
<evidence type="ECO:0000259" key="4">
    <source>
        <dbReference type="Pfam" id="PF00496"/>
    </source>
</evidence>
<evidence type="ECO:0000256" key="2">
    <source>
        <dbReference type="ARBA" id="ARBA00022448"/>
    </source>
</evidence>
<dbReference type="EMBL" id="DYWT01000320">
    <property type="protein sequence ID" value="HJF34384.1"/>
    <property type="molecule type" value="Genomic_DNA"/>
</dbReference>
<dbReference type="GO" id="GO:0015833">
    <property type="term" value="P:peptide transport"/>
    <property type="evidence" value="ECO:0007669"/>
    <property type="project" value="TreeGrafter"/>
</dbReference>
<evidence type="ECO:0000256" key="1">
    <source>
        <dbReference type="ARBA" id="ARBA00005695"/>
    </source>
</evidence>
<dbReference type="GO" id="GO:0042597">
    <property type="term" value="C:periplasmic space"/>
    <property type="evidence" value="ECO:0007669"/>
    <property type="project" value="UniProtKB-ARBA"/>
</dbReference>
<evidence type="ECO:0000313" key="5">
    <source>
        <dbReference type="EMBL" id="HJF34384.1"/>
    </source>
</evidence>
<dbReference type="SUPFAM" id="SSF53850">
    <property type="entry name" value="Periplasmic binding protein-like II"/>
    <property type="match status" value="1"/>
</dbReference>
<dbReference type="Gene3D" id="3.90.76.10">
    <property type="entry name" value="Dipeptide-binding Protein, Domain 1"/>
    <property type="match status" value="1"/>
</dbReference>
<organism evidence="5 6">
    <name type="scientific">Sporosarcina psychrophila</name>
    <name type="common">Bacillus psychrophilus</name>
    <dbReference type="NCBI Taxonomy" id="1476"/>
    <lineage>
        <taxon>Bacteria</taxon>
        <taxon>Bacillati</taxon>
        <taxon>Bacillota</taxon>
        <taxon>Bacilli</taxon>
        <taxon>Bacillales</taxon>
        <taxon>Caryophanaceae</taxon>
        <taxon>Sporosarcina</taxon>
    </lineage>
</organism>
<keyword evidence="2" id="KW-0813">Transport</keyword>
<reference evidence="5" key="1">
    <citation type="journal article" date="2021" name="PeerJ">
        <title>Extensive microbial diversity within the chicken gut microbiome revealed by metagenomics and culture.</title>
        <authorList>
            <person name="Gilroy R."/>
            <person name="Ravi A."/>
            <person name="Getino M."/>
            <person name="Pursley I."/>
            <person name="Horton D.L."/>
            <person name="Alikhan N.F."/>
            <person name="Baker D."/>
            <person name="Gharbi K."/>
            <person name="Hall N."/>
            <person name="Watson M."/>
            <person name="Adriaenssens E.M."/>
            <person name="Foster-Nyarko E."/>
            <person name="Jarju S."/>
            <person name="Secka A."/>
            <person name="Antonio M."/>
            <person name="Oren A."/>
            <person name="Chaudhuri R.R."/>
            <person name="La Ragione R."/>
            <person name="Hildebrand F."/>
            <person name="Pallen M.J."/>
        </authorList>
    </citation>
    <scope>NUCLEOTIDE SEQUENCE</scope>
    <source>
        <strain evidence="5">CHK171-7178</strain>
    </source>
</reference>
<name>A0A921G422_SPOPS</name>
<dbReference type="CDD" id="cd08518">
    <property type="entry name" value="PBP2_NikA_DppA_OppA_like_19"/>
    <property type="match status" value="1"/>
</dbReference>
<accession>A0A921G422</accession>
<dbReference type="Gene3D" id="3.10.105.10">
    <property type="entry name" value="Dipeptide-binding Protein, Domain 3"/>
    <property type="match status" value="1"/>
</dbReference>
<feature type="domain" description="Solute-binding protein family 5" evidence="4">
    <location>
        <begin position="75"/>
        <end position="424"/>
    </location>
</feature>
<keyword evidence="3" id="KW-0732">Signal</keyword>
<dbReference type="PIRSF" id="PIRSF002741">
    <property type="entry name" value="MppA"/>
    <property type="match status" value="1"/>
</dbReference>
<dbReference type="InterPro" id="IPR030678">
    <property type="entry name" value="Peptide/Ni-bd"/>
</dbReference>
<comment type="similarity">
    <text evidence="1">Belongs to the bacterial solute-binding protein 5 family.</text>
</comment>
<dbReference type="GO" id="GO:0043190">
    <property type="term" value="C:ATP-binding cassette (ABC) transporter complex"/>
    <property type="evidence" value="ECO:0007669"/>
    <property type="project" value="InterPro"/>
</dbReference>
<dbReference type="InterPro" id="IPR000914">
    <property type="entry name" value="SBP_5_dom"/>
</dbReference>
<dbReference type="PANTHER" id="PTHR30290">
    <property type="entry name" value="PERIPLASMIC BINDING COMPONENT OF ABC TRANSPORTER"/>
    <property type="match status" value="1"/>
</dbReference>
<dbReference type="GO" id="GO:1904680">
    <property type="term" value="F:peptide transmembrane transporter activity"/>
    <property type="evidence" value="ECO:0007669"/>
    <property type="project" value="TreeGrafter"/>
</dbReference>
<evidence type="ECO:0000256" key="3">
    <source>
        <dbReference type="ARBA" id="ARBA00022729"/>
    </source>
</evidence>
<dbReference type="AlphaFoldDB" id="A0A921G422"/>
<dbReference type="Gene3D" id="3.40.190.10">
    <property type="entry name" value="Periplasmic binding protein-like II"/>
    <property type="match status" value="1"/>
</dbReference>
<sequence>MFKRRTNLFIIFIAILLVIAGCGSKGKETSKAKTKENRLVYASEAEFEGLNPLLEETNLDALLFRGLMRFDEKNEPVTDIADSFTISDDKLTYTFKLKEDITFHDGEPLTADDVIFTIESILDDNNASFLKSDFTEVDSVTKVDDFQLEIKLKNPFTPMLDKLTAPILPKHAFEGVDMRTAEFNSHPIGAGPYMFDKWERGNSLTLKAYNDFFGTKPSIEKVIFKFIPDSNVRALQLKSGEVDVALLDPVQVEELEKEKNIKIYDIESADYRGILYNMNKDLWKDVDVRRAFSYATDRAQIVKGILKGYGTEAYSPLQKHAFNNENVEKYMYDIEKAKDLLDSAGWKEEKDGFRYKGNEKLAFTITVPATDTVRVNMANYTAEGFKKIGADVTVAALDWSAIEIDKTDAFIIAWGSPYDADHHTHLLFHTDQSSLTSSGYNYGSYSNAKVDELLEKGRLTTDPEERKAIYMEFQEELANDPAFDFIAYEDAVYGINKDLSGVKKRILGHHGSGFLWNVEEWTWNDR</sequence>
<dbReference type="InterPro" id="IPR039424">
    <property type="entry name" value="SBP_5"/>
</dbReference>
<proteinExistence type="inferred from homology"/>
<dbReference type="PANTHER" id="PTHR30290:SF9">
    <property type="entry name" value="OLIGOPEPTIDE-BINDING PROTEIN APPA"/>
    <property type="match status" value="1"/>
</dbReference>
<reference evidence="5" key="2">
    <citation type="submission" date="2021-09" db="EMBL/GenBank/DDBJ databases">
        <authorList>
            <person name="Gilroy R."/>
        </authorList>
    </citation>
    <scope>NUCLEOTIDE SEQUENCE</scope>
    <source>
        <strain evidence="5">CHK171-7178</strain>
    </source>
</reference>
<gene>
    <name evidence="5" type="ORF">K8V56_21690</name>
</gene>
<evidence type="ECO:0000313" key="6">
    <source>
        <dbReference type="Proteomes" id="UP000698173"/>
    </source>
</evidence>
<dbReference type="PROSITE" id="PS51257">
    <property type="entry name" value="PROKAR_LIPOPROTEIN"/>
    <property type="match status" value="1"/>
</dbReference>
<dbReference type="Pfam" id="PF00496">
    <property type="entry name" value="SBP_bac_5"/>
    <property type="match status" value="1"/>
</dbReference>
<dbReference type="Proteomes" id="UP000698173">
    <property type="component" value="Unassembled WGS sequence"/>
</dbReference>